<dbReference type="Pfam" id="PF17482">
    <property type="entry name" value="Phage_sheath_1C"/>
    <property type="match status" value="1"/>
</dbReference>
<dbReference type="Proteomes" id="UP000236959">
    <property type="component" value="Unassembled WGS sequence"/>
</dbReference>
<proteinExistence type="inferred from homology"/>
<comment type="similarity">
    <text evidence="1">Belongs to the myoviridae tail sheath protein family.</text>
</comment>
<name>A0A2S3UN30_9HYPH</name>
<protein>
    <submittedName>
        <fullName evidence="3">Tail sheath protein</fullName>
    </submittedName>
</protein>
<dbReference type="InterPro" id="IPR020287">
    <property type="entry name" value="Tail_sheath_C"/>
</dbReference>
<dbReference type="PANTHER" id="PTHR35861:SF1">
    <property type="entry name" value="PHAGE TAIL SHEATH PROTEIN"/>
    <property type="match status" value="1"/>
</dbReference>
<evidence type="ECO:0000313" key="4">
    <source>
        <dbReference type="Proteomes" id="UP000236959"/>
    </source>
</evidence>
<gene>
    <name evidence="3" type="ORF">CLV41_11098</name>
</gene>
<sequence length="610" mass="64218">MNTIVGVNVFEQAPALGAAVQPAPTSVIAVLGVFDRGRPHHPVRIAGPEKIEAAFGPVRTDAVSALAMVHCFGNGGREIVAARVVAAAATPASVMLDDAQAAPALRLRAGDRGVEDPGLWGRRLSVIVSDDPAFTGALAADAAATDTSVTLASVAGLGVGQTLRFIDDPGGGPVTQYRQIVSIDPATGTVTFTDGLSEPLTTAGTTVISTEFRLRLFHRSSEAAQPAMVEDWRGLSMTRTLAGYAPPRINDPLSGSRYAIADDRRPATTTAATQEALPAIAETGFSGGSEPAPSASDYIGDAASRSGLHAFDREAVQLLTLPDVHSLSAPGRQSAVTAAIGYCENRNDCMFLGSLPDRGGASPRPQSPADYTQSEADFVAAVESYVTAFHQPKSFAGFYGPFGAVEDPRATGPASRRMIPLCLPVAGVFADVALRRSIFKAPAGAGAQLRGITELSAHLTDAQNTRVVRTALANMARRDDVLGLHIASSRTASTDARWYFVNVRLLFNFVVASLRTGLRGFVHEMHDERLRRRAISSVSGFLDGLRQRGAFATDDAERAYRVKSDSDNNTAASIARGELNIDVEINPARPAEQINLRVGVTPLGVSLTEN</sequence>
<dbReference type="RefSeq" id="WP_103224253.1">
    <property type="nucleotide sequence ID" value="NZ_PPCN01000010.1"/>
</dbReference>
<reference evidence="3 4" key="1">
    <citation type="submission" date="2018-01" db="EMBL/GenBank/DDBJ databases">
        <title>Genomic Encyclopedia of Archaeal and Bacterial Type Strains, Phase II (KMG-II): from individual species to whole genera.</title>
        <authorList>
            <person name="Goeker M."/>
        </authorList>
    </citation>
    <scope>NUCLEOTIDE SEQUENCE [LARGE SCALE GENOMIC DNA]</scope>
    <source>
        <strain evidence="3 4">DSM 17023</strain>
    </source>
</reference>
<feature type="domain" description="Tail sheath protein C-terminal" evidence="2">
    <location>
        <begin position="494"/>
        <end position="600"/>
    </location>
</feature>
<dbReference type="AlphaFoldDB" id="A0A2S3UN30"/>
<dbReference type="OrthoDB" id="9767864at2"/>
<organism evidence="3 4">
    <name type="scientific">Roseibium marinum</name>
    <dbReference type="NCBI Taxonomy" id="281252"/>
    <lineage>
        <taxon>Bacteria</taxon>
        <taxon>Pseudomonadati</taxon>
        <taxon>Pseudomonadota</taxon>
        <taxon>Alphaproteobacteria</taxon>
        <taxon>Hyphomicrobiales</taxon>
        <taxon>Stappiaceae</taxon>
        <taxon>Roseibium</taxon>
    </lineage>
</organism>
<dbReference type="InterPro" id="IPR052042">
    <property type="entry name" value="Tail_sheath_structural"/>
</dbReference>
<evidence type="ECO:0000313" key="3">
    <source>
        <dbReference type="EMBL" id="POF29094.1"/>
    </source>
</evidence>
<evidence type="ECO:0000259" key="2">
    <source>
        <dbReference type="Pfam" id="PF17482"/>
    </source>
</evidence>
<evidence type="ECO:0000256" key="1">
    <source>
        <dbReference type="ARBA" id="ARBA00008005"/>
    </source>
</evidence>
<dbReference type="PANTHER" id="PTHR35861">
    <property type="match status" value="1"/>
</dbReference>
<dbReference type="Gene3D" id="3.40.50.11780">
    <property type="match status" value="1"/>
</dbReference>
<accession>A0A2S3UN30</accession>
<dbReference type="EMBL" id="PPCN01000010">
    <property type="protein sequence ID" value="POF29094.1"/>
    <property type="molecule type" value="Genomic_DNA"/>
</dbReference>
<comment type="caution">
    <text evidence="3">The sequence shown here is derived from an EMBL/GenBank/DDBJ whole genome shotgun (WGS) entry which is preliminary data.</text>
</comment>
<keyword evidence="4" id="KW-1185">Reference proteome</keyword>